<dbReference type="GO" id="GO:0005525">
    <property type="term" value="F:GTP binding"/>
    <property type="evidence" value="ECO:0007669"/>
    <property type="project" value="UniProtKB-UniRule"/>
</dbReference>
<dbReference type="GO" id="GO:0019843">
    <property type="term" value="F:rRNA binding"/>
    <property type="evidence" value="ECO:0007669"/>
    <property type="project" value="UniProtKB-KW"/>
</dbReference>
<feature type="domain" description="EngC GTPase" evidence="12">
    <location>
        <begin position="140"/>
        <end position="286"/>
    </location>
</feature>
<dbReference type="NCBIfam" id="TIGR00157">
    <property type="entry name" value="ribosome small subunit-dependent GTPase A"/>
    <property type="match status" value="1"/>
</dbReference>
<dbReference type="Gene3D" id="1.10.40.50">
    <property type="entry name" value="Probable gtpase engc, domain 3"/>
    <property type="match status" value="1"/>
</dbReference>
<dbReference type="STRING" id="112901.SAMN04488500_1129"/>
<sequence length="387" mass="43062">MRGGARRVEDDLPSPPLSSSNTIREDKKMTKENLYRVGLTDRFEQEATMYEGLYLARVSVQHKDLYKIFTENGEIQAEISGKLGFMAKDNSDYPVVGDWVMVDRVDDNGGNSIIHHILRRKSVFERKAAGTSHQSQPVAANIDTVFICMSLNNNFNLRRLERYLSIAWDSMATPVVVLTKSDLCGDISTKLPEVYSVSIGVDVLVTTSISDDGYKAVNKYIGKGKTVAFIGSSGVGKSTLINRMLGEELLTTKAIGEDDKGRHTTTHRQLIALPNGGVVIDTPGMRELQIERADLSKSFADIEQLAQTCRFSDCAHQTEPGCAVREAIEKSLISAERLGSYNKLQTELKYQGLNSRQREQEKINKMFGSVNGMKQARADVKEKANRR</sequence>
<evidence type="ECO:0000256" key="3">
    <source>
        <dbReference type="ARBA" id="ARBA00022723"/>
    </source>
</evidence>
<dbReference type="EMBL" id="FWXI01000012">
    <property type="protein sequence ID" value="SMC89285.1"/>
    <property type="molecule type" value="Genomic_DNA"/>
</dbReference>
<comment type="subcellular location">
    <subcellularLocation>
        <location evidence="10">Cytoplasm</location>
    </subcellularLocation>
</comment>
<name>A0A1W2CVN9_9FIRM</name>
<evidence type="ECO:0000313" key="14">
    <source>
        <dbReference type="EMBL" id="SMC89285.1"/>
    </source>
</evidence>
<keyword evidence="5 10" id="KW-0547">Nucleotide-binding</keyword>
<evidence type="ECO:0000256" key="2">
    <source>
        <dbReference type="ARBA" id="ARBA00022517"/>
    </source>
</evidence>
<proteinExistence type="inferred from homology"/>
<dbReference type="InterPro" id="IPR012340">
    <property type="entry name" value="NA-bd_OB-fold"/>
</dbReference>
<keyword evidence="3 10" id="KW-0479">Metal-binding</keyword>
<evidence type="ECO:0000256" key="4">
    <source>
        <dbReference type="ARBA" id="ARBA00022730"/>
    </source>
</evidence>
<evidence type="ECO:0000313" key="15">
    <source>
        <dbReference type="Proteomes" id="UP000192738"/>
    </source>
</evidence>
<dbReference type="PROSITE" id="PS50936">
    <property type="entry name" value="ENGC_GTPASE"/>
    <property type="match status" value="1"/>
</dbReference>
<evidence type="ECO:0000256" key="8">
    <source>
        <dbReference type="ARBA" id="ARBA00022884"/>
    </source>
</evidence>
<dbReference type="SUPFAM" id="SSF52540">
    <property type="entry name" value="P-loop containing nucleoside triphosphate hydrolases"/>
    <property type="match status" value="1"/>
</dbReference>
<evidence type="ECO:0000256" key="7">
    <source>
        <dbReference type="ARBA" id="ARBA00022833"/>
    </source>
</evidence>
<dbReference type="InterPro" id="IPR010914">
    <property type="entry name" value="RsgA_GTPase_dom"/>
</dbReference>
<organism evidence="14 15">
    <name type="scientific">Sporomusa malonica</name>
    <dbReference type="NCBI Taxonomy" id="112901"/>
    <lineage>
        <taxon>Bacteria</taxon>
        <taxon>Bacillati</taxon>
        <taxon>Bacillota</taxon>
        <taxon>Negativicutes</taxon>
        <taxon>Selenomonadales</taxon>
        <taxon>Sporomusaceae</taxon>
        <taxon>Sporomusa</taxon>
    </lineage>
</organism>
<dbReference type="Proteomes" id="UP000192738">
    <property type="component" value="Unassembled WGS sequence"/>
</dbReference>
<evidence type="ECO:0000256" key="10">
    <source>
        <dbReference type="HAMAP-Rule" id="MF_01820"/>
    </source>
</evidence>
<dbReference type="PANTHER" id="PTHR32120:SF10">
    <property type="entry name" value="SMALL RIBOSOMAL SUBUNIT BIOGENESIS GTPASE RSGA"/>
    <property type="match status" value="1"/>
</dbReference>
<evidence type="ECO:0000259" key="13">
    <source>
        <dbReference type="PROSITE" id="PS51721"/>
    </source>
</evidence>
<feature type="binding site" evidence="10">
    <location>
        <position position="309"/>
    </location>
    <ligand>
        <name>Zn(2+)</name>
        <dbReference type="ChEBI" id="CHEBI:29105"/>
    </ligand>
</feature>
<dbReference type="Pfam" id="PF03193">
    <property type="entry name" value="RsgA_GTPase"/>
    <property type="match status" value="1"/>
</dbReference>
<feature type="binding site" evidence="10">
    <location>
        <begin position="179"/>
        <end position="182"/>
    </location>
    <ligand>
        <name>GTP</name>
        <dbReference type="ChEBI" id="CHEBI:37565"/>
    </ligand>
</feature>
<evidence type="ECO:0000256" key="9">
    <source>
        <dbReference type="ARBA" id="ARBA00023134"/>
    </source>
</evidence>
<feature type="region of interest" description="Disordered" evidence="11">
    <location>
        <begin position="1"/>
        <end position="26"/>
    </location>
</feature>
<dbReference type="GO" id="GO:0005737">
    <property type="term" value="C:cytoplasm"/>
    <property type="evidence" value="ECO:0007669"/>
    <property type="project" value="UniProtKB-SubCell"/>
</dbReference>
<evidence type="ECO:0000259" key="12">
    <source>
        <dbReference type="PROSITE" id="PS50936"/>
    </source>
</evidence>
<feature type="binding site" evidence="10">
    <location>
        <position position="314"/>
    </location>
    <ligand>
        <name>Zn(2+)</name>
        <dbReference type="ChEBI" id="CHEBI:29105"/>
    </ligand>
</feature>
<dbReference type="PANTHER" id="PTHR32120">
    <property type="entry name" value="SMALL RIBOSOMAL SUBUNIT BIOGENESIS GTPASE RSGA"/>
    <property type="match status" value="1"/>
</dbReference>
<gene>
    <name evidence="10" type="primary">rsgA</name>
    <name evidence="14" type="ORF">SAMN04488500_1129</name>
</gene>
<keyword evidence="15" id="KW-1185">Reference proteome</keyword>
<dbReference type="EC" id="3.6.1.-" evidence="10"/>
<dbReference type="HAMAP" id="MF_01820">
    <property type="entry name" value="GTPase_RsgA"/>
    <property type="match status" value="1"/>
</dbReference>
<comment type="function">
    <text evidence="10">One of several proteins that assist in the late maturation steps of the functional core of the 30S ribosomal subunit. Helps release RbfA from mature subunits. May play a role in the assembly of ribosomal proteins into the subunit. Circularly permuted GTPase that catalyzes slow GTP hydrolysis, GTPase activity is stimulated by the 30S ribosomal subunit.</text>
</comment>
<dbReference type="InterPro" id="IPR027417">
    <property type="entry name" value="P-loop_NTPase"/>
</dbReference>
<accession>A0A1W2CVN9</accession>
<feature type="binding site" evidence="10">
    <location>
        <begin position="231"/>
        <end position="239"/>
    </location>
    <ligand>
        <name>GTP</name>
        <dbReference type="ChEBI" id="CHEBI:37565"/>
    </ligand>
</feature>
<comment type="subunit">
    <text evidence="10">Monomer. Associates with 30S ribosomal subunit, binds 16S rRNA.</text>
</comment>
<keyword evidence="4 10" id="KW-0699">rRNA-binding</keyword>
<keyword evidence="2 10" id="KW-0690">Ribosome biogenesis</keyword>
<comment type="cofactor">
    <cofactor evidence="10">
        <name>Zn(2+)</name>
        <dbReference type="ChEBI" id="CHEBI:29105"/>
    </cofactor>
    <text evidence="10">Binds 1 zinc ion per subunit.</text>
</comment>
<comment type="similarity">
    <text evidence="10">Belongs to the TRAFAC class YlqF/YawG GTPase family. RsgA subfamily.</text>
</comment>
<dbReference type="GO" id="GO:0046872">
    <property type="term" value="F:metal ion binding"/>
    <property type="evidence" value="ECO:0007669"/>
    <property type="project" value="UniProtKB-KW"/>
</dbReference>
<dbReference type="PROSITE" id="PS51721">
    <property type="entry name" value="G_CP"/>
    <property type="match status" value="1"/>
</dbReference>
<feature type="domain" description="CP-type G" evidence="13">
    <location>
        <begin position="131"/>
        <end position="288"/>
    </location>
</feature>
<dbReference type="GO" id="GO:0003924">
    <property type="term" value="F:GTPase activity"/>
    <property type="evidence" value="ECO:0007669"/>
    <property type="project" value="UniProtKB-UniRule"/>
</dbReference>
<evidence type="ECO:0000256" key="5">
    <source>
        <dbReference type="ARBA" id="ARBA00022741"/>
    </source>
</evidence>
<keyword evidence="6 10" id="KW-0378">Hydrolase</keyword>
<evidence type="ECO:0000256" key="1">
    <source>
        <dbReference type="ARBA" id="ARBA00022490"/>
    </source>
</evidence>
<feature type="binding site" evidence="10">
    <location>
        <position position="322"/>
    </location>
    <ligand>
        <name>Zn(2+)</name>
        <dbReference type="ChEBI" id="CHEBI:29105"/>
    </ligand>
</feature>
<dbReference type="InterPro" id="IPR004881">
    <property type="entry name" value="Ribosome_biogen_GTPase_RsgA"/>
</dbReference>
<evidence type="ECO:0000256" key="11">
    <source>
        <dbReference type="SAM" id="MobiDB-lite"/>
    </source>
</evidence>
<keyword evidence="8 10" id="KW-0694">RNA-binding</keyword>
<feature type="binding site" evidence="10">
    <location>
        <position position="316"/>
    </location>
    <ligand>
        <name>Zn(2+)</name>
        <dbReference type="ChEBI" id="CHEBI:29105"/>
    </ligand>
</feature>
<keyword evidence="7 10" id="KW-0862">Zinc</keyword>
<dbReference type="GO" id="GO:0042274">
    <property type="term" value="P:ribosomal small subunit biogenesis"/>
    <property type="evidence" value="ECO:0007669"/>
    <property type="project" value="UniProtKB-UniRule"/>
</dbReference>
<feature type="compositionally biased region" description="Basic and acidic residues" evidence="11">
    <location>
        <begin position="1"/>
        <end position="10"/>
    </location>
</feature>
<dbReference type="CDD" id="cd01854">
    <property type="entry name" value="YjeQ_EngC"/>
    <property type="match status" value="1"/>
</dbReference>
<dbReference type="AlphaFoldDB" id="A0A1W2CVN9"/>
<keyword evidence="1 10" id="KW-0963">Cytoplasm</keyword>
<evidence type="ECO:0000256" key="6">
    <source>
        <dbReference type="ARBA" id="ARBA00022801"/>
    </source>
</evidence>
<dbReference type="Gene3D" id="3.40.50.300">
    <property type="entry name" value="P-loop containing nucleotide triphosphate hydrolases"/>
    <property type="match status" value="1"/>
</dbReference>
<protein>
    <recommendedName>
        <fullName evidence="10">Small ribosomal subunit biogenesis GTPase RsgA</fullName>
        <ecNumber evidence="10">3.6.1.-</ecNumber>
    </recommendedName>
</protein>
<reference evidence="14 15" key="1">
    <citation type="submission" date="2017-04" db="EMBL/GenBank/DDBJ databases">
        <authorList>
            <person name="Afonso C.L."/>
            <person name="Miller P.J."/>
            <person name="Scott M.A."/>
            <person name="Spackman E."/>
            <person name="Goraichik I."/>
            <person name="Dimitrov K.M."/>
            <person name="Suarez D.L."/>
            <person name="Swayne D.E."/>
        </authorList>
    </citation>
    <scope>NUCLEOTIDE SEQUENCE [LARGE SCALE GENOMIC DNA]</scope>
    <source>
        <strain evidence="14 15">DSM 5090</strain>
    </source>
</reference>
<dbReference type="SUPFAM" id="SSF50249">
    <property type="entry name" value="Nucleic acid-binding proteins"/>
    <property type="match status" value="1"/>
</dbReference>
<keyword evidence="9 10" id="KW-0342">GTP-binding</keyword>
<dbReference type="InterPro" id="IPR030378">
    <property type="entry name" value="G_CP_dom"/>
</dbReference>